<dbReference type="Proteomes" id="UP000310553">
    <property type="component" value="Chromosome"/>
</dbReference>
<gene>
    <name evidence="2" type="ORF">E7Z57_13620</name>
</gene>
<organism evidence="2 3">
    <name type="scientific">Ralstonia solanacearum</name>
    <name type="common">Pseudomonas solanacearum</name>
    <dbReference type="NCBI Taxonomy" id="305"/>
    <lineage>
        <taxon>Bacteria</taxon>
        <taxon>Pseudomonadati</taxon>
        <taxon>Pseudomonadota</taxon>
        <taxon>Betaproteobacteria</taxon>
        <taxon>Burkholderiales</taxon>
        <taxon>Burkholderiaceae</taxon>
        <taxon>Ralstonia</taxon>
        <taxon>Ralstonia solanacearum species complex</taxon>
    </lineage>
</organism>
<proteinExistence type="predicted"/>
<feature type="domain" description="Bacteriophage Mx8 p63 C-terminal" evidence="1">
    <location>
        <begin position="204"/>
        <end position="291"/>
    </location>
</feature>
<evidence type="ECO:0000313" key="3">
    <source>
        <dbReference type="Proteomes" id="UP000310553"/>
    </source>
</evidence>
<dbReference type="EMBL" id="CP039339">
    <property type="protein sequence ID" value="QCX50024.1"/>
    <property type="molecule type" value="Genomic_DNA"/>
</dbReference>
<reference evidence="2 3" key="1">
    <citation type="submission" date="2019-04" db="EMBL/GenBank/DDBJ databases">
        <title>Complete Genome of UW386 and Higher Quality Genome of UW700.</title>
        <authorList>
            <person name="Jacobs J."/>
            <person name="Perez A."/>
            <person name="Steidl O."/>
            <person name="Allen C."/>
        </authorList>
    </citation>
    <scope>NUCLEOTIDE SEQUENCE [LARGE SCALE GENOMIC DNA]</scope>
    <source>
        <strain evidence="2 3">UW386</strain>
    </source>
</reference>
<evidence type="ECO:0000259" key="1">
    <source>
        <dbReference type="Pfam" id="PF10546"/>
    </source>
</evidence>
<accession>A0AA92EDW9</accession>
<protein>
    <recommendedName>
        <fullName evidence="1">Bacteriophage Mx8 p63 C-terminal domain-containing protein</fullName>
    </recommendedName>
</protein>
<dbReference type="Pfam" id="PF10546">
    <property type="entry name" value="P63C"/>
    <property type="match status" value="1"/>
</dbReference>
<dbReference type="InterPro" id="IPR018874">
    <property type="entry name" value="Phage_Mx8_p63_C"/>
</dbReference>
<name>A0AA92EDW9_RALSL</name>
<evidence type="ECO:0000313" key="2">
    <source>
        <dbReference type="EMBL" id="QCX50024.1"/>
    </source>
</evidence>
<dbReference type="AlphaFoldDB" id="A0AA92EDW9"/>
<sequence>MEKKKPSVAKKVVGRAKGGEARAKALSEGERKAIAKKGAVARWGLRATHKGNFKAEFGIDVECYVLNDNTKTAVISQRGMGEAIGLKDTSGQAFTRFVGGKSISATLGAELLEKLDNPLIFNGASVVANSPPMMVHGYDVTILIDICKAVVKAESEGLLKTNQLHVAKQAHIILNASAKAGIKGLVYALAGYDATREEIIAAYKMYVAEEAREYEREFPMELYEQWYRLYGLSRPERGRPWEFRYLTIDHIYKPLARSNGKVFALAKSSKATSGEKNAKIHQFLSEIGVKALRTQVGKIAGIALVSSSREEYEKHIAEKIYGQTSLDFGD</sequence>